<dbReference type="EMBL" id="CAJVQB010002033">
    <property type="protein sequence ID" value="CAG8559790.1"/>
    <property type="molecule type" value="Genomic_DNA"/>
</dbReference>
<comment type="caution">
    <text evidence="9">The sequence shown here is derived from an EMBL/GenBank/DDBJ whole genome shotgun (WGS) entry which is preliminary data.</text>
</comment>
<dbReference type="PROSITE" id="PS51194">
    <property type="entry name" value="HELICASE_CTER"/>
    <property type="match status" value="1"/>
</dbReference>
<keyword evidence="3" id="KW-0413">Isomerase</keyword>
<evidence type="ECO:0000259" key="8">
    <source>
        <dbReference type="PROSITE" id="PS51194"/>
    </source>
</evidence>
<proteinExistence type="inferred from homology"/>
<evidence type="ECO:0000256" key="2">
    <source>
        <dbReference type="ARBA" id="ARBA00023125"/>
    </source>
</evidence>
<name>A0ABN7UC30_GIGMA</name>
<dbReference type="Proteomes" id="UP000789901">
    <property type="component" value="Unassembled WGS sequence"/>
</dbReference>
<comment type="similarity">
    <text evidence="1">Belongs to the helicase family. RecQ subfamily.</text>
</comment>
<feature type="non-terminal residue" evidence="9">
    <location>
        <position position="1"/>
    </location>
</feature>
<feature type="region of interest" description="Disordered" evidence="6">
    <location>
        <begin position="240"/>
        <end position="262"/>
    </location>
</feature>
<protein>
    <recommendedName>
        <fullName evidence="5">DNA 3'-5' helicase</fullName>
        <ecNumber evidence="5">5.6.2.4</ecNumber>
    </recommendedName>
</protein>
<evidence type="ECO:0000313" key="9">
    <source>
        <dbReference type="EMBL" id="CAG8559790.1"/>
    </source>
</evidence>
<dbReference type="Gene3D" id="3.40.50.300">
    <property type="entry name" value="P-loop containing nucleotide triphosphate hydrolases"/>
    <property type="match status" value="2"/>
</dbReference>
<keyword evidence="7" id="KW-0472">Membrane</keyword>
<keyword evidence="7" id="KW-0812">Transmembrane</keyword>
<dbReference type="Pfam" id="PF00271">
    <property type="entry name" value="Helicase_C"/>
    <property type="match status" value="1"/>
</dbReference>
<evidence type="ECO:0000313" key="10">
    <source>
        <dbReference type="Proteomes" id="UP000789901"/>
    </source>
</evidence>
<dbReference type="EC" id="5.6.2.4" evidence="5"/>
<organism evidence="9 10">
    <name type="scientific">Gigaspora margarita</name>
    <dbReference type="NCBI Taxonomy" id="4874"/>
    <lineage>
        <taxon>Eukaryota</taxon>
        <taxon>Fungi</taxon>
        <taxon>Fungi incertae sedis</taxon>
        <taxon>Mucoromycota</taxon>
        <taxon>Glomeromycotina</taxon>
        <taxon>Glomeromycetes</taxon>
        <taxon>Diversisporales</taxon>
        <taxon>Gigasporaceae</taxon>
        <taxon>Gigaspora</taxon>
    </lineage>
</organism>
<dbReference type="SMART" id="SM00490">
    <property type="entry name" value="HELICc"/>
    <property type="match status" value="1"/>
</dbReference>
<evidence type="ECO:0000256" key="5">
    <source>
        <dbReference type="ARBA" id="ARBA00034808"/>
    </source>
</evidence>
<sequence length="1183" mass="136500">SANKNWADQLVKQSSYRVKISHAYQDQNPVYIKLKVPKITIDINELSLVLLIPGYLIFLFFGGVYCILKLCWNSIKQIILYEWAQFGQDSSFTNITQSPLIFESQSSLLQYINNTTTLQYKDEVSLPWLLGFTNTENVKWLRGYIRNHFINIFDIEKQFYKDEQEISHLIKLGKRIANSNDNKVSKKRASQLKNESWETTQQIVQGLGQKLKDTTSELQKTRKKLYRSQKKVLTLQELLENESDTSSDDDSDSNDEIQETMTEDQEFQELIQSLILKGKLESSLFIITCYLCQAKIFYGNEMAGIEFSDIVAAAGLVGRVNHEEWSTMLCLCGITCQSEKSQYFQKQEKFFNRIINAAEDSTNNALCTACEEVSSKENEILEIGFDCAWSKVREAPQAIEKPHVYKRNEKEVIVNEGNYNSSSRQMEHVNLISIISKITPTLYKYNIILDVGVDGDLNTNKTLCKEKIVHKIFADLKHKSKILRNKIVNQERWKRFEQPIMDFYTRSVYAAIARIQNPDIILPTDNDLYIIQSETSDPNLIGYTQNQANALKEFLKKYTKLPQKQSLITTIRTSMNEAFNRVKLNYTDKKVDFTKSFSAWHGLAVLHNNNGLLEMLEVVRWAGNLLEFSEQDQINIGKIWKQREVKRNCNIAEINKQNVLRNKKIAETKKQMEEFDFSKDLIPYRITTKDNIINQEFQPSFANLIPDFDGFIHCEGCKCFPKQSPKGGLCHLYYFYNEHGLASYIINPKFHNIYSNQETVIPIELIDSIVKDFFKFNNYRELQQESTRKTLIFSIVSILTKALTVVFMPLKAVMECQLHELVKMGIPAAKLYAASDQSLEEQEKIFGEIAVGITKVLWITPEKFIESPRFHKFLCNVSQTREKKNLIKNIYRPAWTKLEKIKDEFSSSPILLLTATCSYEGATQLATILKRPNLKDIIEIVYKYIEQTNNGQAIIYSSTPNKCIDIFNGLKEYINSNQLGIYHGKMHSIDQKRILRLWNNQELKYIVATNAFGMGVHTPDIRIIIHTTFLLSPTNFVQEVGQAGRDGKQAESVVLYSRADIRELLMIVSEKLLKFTNDPTTQIMNFERDDIVDVFMKAKNKNAKEKNLISLWENKSDNAKSKEKTLIRTRNICLHTIDRLYIEGLLVQNVVIKPIRSGSLTIVYSLSISGIAPEARQKILENL</sequence>
<evidence type="ECO:0000256" key="7">
    <source>
        <dbReference type="SAM" id="Phobius"/>
    </source>
</evidence>
<dbReference type="InterPro" id="IPR001650">
    <property type="entry name" value="Helicase_C-like"/>
</dbReference>
<dbReference type="PANTHER" id="PTHR13710">
    <property type="entry name" value="DNA HELICASE RECQ FAMILY MEMBER"/>
    <property type="match status" value="1"/>
</dbReference>
<feature type="transmembrane region" description="Helical" evidence="7">
    <location>
        <begin position="46"/>
        <end position="68"/>
    </location>
</feature>
<accession>A0ABN7UC30</accession>
<comment type="catalytic activity">
    <reaction evidence="4">
        <text>Couples ATP hydrolysis with the unwinding of duplex DNA by translocating in the 3'-5' direction.</text>
        <dbReference type="EC" id="5.6.2.4"/>
    </reaction>
</comment>
<feature type="domain" description="Helicase C-terminal" evidence="8">
    <location>
        <begin position="936"/>
        <end position="1092"/>
    </location>
</feature>
<dbReference type="SUPFAM" id="SSF52540">
    <property type="entry name" value="P-loop containing nucleoside triphosphate hydrolases"/>
    <property type="match status" value="1"/>
</dbReference>
<dbReference type="InterPro" id="IPR027417">
    <property type="entry name" value="P-loop_NTPase"/>
</dbReference>
<keyword evidence="10" id="KW-1185">Reference proteome</keyword>
<evidence type="ECO:0000256" key="1">
    <source>
        <dbReference type="ARBA" id="ARBA00005446"/>
    </source>
</evidence>
<gene>
    <name evidence="9" type="ORF">GMARGA_LOCUS4959</name>
</gene>
<dbReference type="PANTHER" id="PTHR13710:SF105">
    <property type="entry name" value="ATP-DEPENDENT DNA HELICASE Q1"/>
    <property type="match status" value="1"/>
</dbReference>
<keyword evidence="7" id="KW-1133">Transmembrane helix</keyword>
<evidence type="ECO:0000256" key="3">
    <source>
        <dbReference type="ARBA" id="ARBA00023235"/>
    </source>
</evidence>
<keyword evidence="2" id="KW-0238">DNA-binding</keyword>
<evidence type="ECO:0000256" key="4">
    <source>
        <dbReference type="ARBA" id="ARBA00034617"/>
    </source>
</evidence>
<evidence type="ECO:0000256" key="6">
    <source>
        <dbReference type="SAM" id="MobiDB-lite"/>
    </source>
</evidence>
<reference evidence="9 10" key="1">
    <citation type="submission" date="2021-06" db="EMBL/GenBank/DDBJ databases">
        <authorList>
            <person name="Kallberg Y."/>
            <person name="Tangrot J."/>
            <person name="Rosling A."/>
        </authorList>
    </citation>
    <scope>NUCLEOTIDE SEQUENCE [LARGE SCALE GENOMIC DNA]</scope>
    <source>
        <strain evidence="9 10">120-4 pot B 10/14</strain>
    </source>
</reference>